<protein>
    <submittedName>
        <fullName evidence="1">Uncharacterized protein</fullName>
    </submittedName>
</protein>
<dbReference type="EMBL" id="HACA01013413">
    <property type="protein sequence ID" value="CDW30774.1"/>
    <property type="molecule type" value="Transcribed_RNA"/>
</dbReference>
<proteinExistence type="predicted"/>
<dbReference type="AlphaFoldDB" id="A0A0K2TXN2"/>
<organism evidence="1">
    <name type="scientific">Lepeophtheirus salmonis</name>
    <name type="common">Salmon louse</name>
    <name type="synonym">Caligus salmonis</name>
    <dbReference type="NCBI Taxonomy" id="72036"/>
    <lineage>
        <taxon>Eukaryota</taxon>
        <taxon>Metazoa</taxon>
        <taxon>Ecdysozoa</taxon>
        <taxon>Arthropoda</taxon>
        <taxon>Crustacea</taxon>
        <taxon>Multicrustacea</taxon>
        <taxon>Hexanauplia</taxon>
        <taxon>Copepoda</taxon>
        <taxon>Siphonostomatoida</taxon>
        <taxon>Caligidae</taxon>
        <taxon>Lepeophtheirus</taxon>
    </lineage>
</organism>
<accession>A0A0K2TXN2</accession>
<evidence type="ECO:0000313" key="1">
    <source>
        <dbReference type="EMBL" id="CDW30774.1"/>
    </source>
</evidence>
<sequence>MYRNDCKTRQTYFYKTRNQYYYMTSLLKREIDAIH</sequence>
<reference evidence="1" key="1">
    <citation type="submission" date="2014-05" db="EMBL/GenBank/DDBJ databases">
        <authorList>
            <person name="Chronopoulou M."/>
        </authorList>
    </citation>
    <scope>NUCLEOTIDE SEQUENCE</scope>
    <source>
        <tissue evidence="1">Whole organism</tissue>
    </source>
</reference>
<name>A0A0K2TXN2_LEPSM</name>